<sequence>MSSPKRIIAVVDDDSRLLESLENLLESAGYAVRTFSSPKALLAAGLSDLDCLITDIGMPEMDGFQLRDAIGRTCPHLPVFLVTGRHEIADRPGNAAAATVLFRKPIDGRLLLAAVEKAFTGLNWEG</sequence>
<evidence type="ECO:0000313" key="4">
    <source>
        <dbReference type="EMBL" id="MFD2142942.1"/>
    </source>
</evidence>
<dbReference type="PANTHER" id="PTHR44591:SF25">
    <property type="entry name" value="CHEMOTAXIS TWO-COMPONENT RESPONSE REGULATOR"/>
    <property type="match status" value="1"/>
</dbReference>
<keyword evidence="1 2" id="KW-0597">Phosphoprotein</keyword>
<evidence type="ECO:0000256" key="2">
    <source>
        <dbReference type="PROSITE-ProRule" id="PRU00169"/>
    </source>
</evidence>
<evidence type="ECO:0000256" key="1">
    <source>
        <dbReference type="ARBA" id="ARBA00022553"/>
    </source>
</evidence>
<dbReference type="SUPFAM" id="SSF52172">
    <property type="entry name" value="CheY-like"/>
    <property type="match status" value="1"/>
</dbReference>
<evidence type="ECO:0000259" key="3">
    <source>
        <dbReference type="PROSITE" id="PS50110"/>
    </source>
</evidence>
<protein>
    <submittedName>
        <fullName evidence="4">Response regulator</fullName>
    </submittedName>
</protein>
<organism evidence="4 5">
    <name type="scientific">Ancylobacter oerskovii</name>
    <dbReference type="NCBI Taxonomy" id="459519"/>
    <lineage>
        <taxon>Bacteria</taxon>
        <taxon>Pseudomonadati</taxon>
        <taxon>Pseudomonadota</taxon>
        <taxon>Alphaproteobacteria</taxon>
        <taxon>Hyphomicrobiales</taxon>
        <taxon>Xanthobacteraceae</taxon>
        <taxon>Ancylobacter</taxon>
    </lineage>
</organism>
<dbReference type="Pfam" id="PF00072">
    <property type="entry name" value="Response_reg"/>
    <property type="match status" value="1"/>
</dbReference>
<gene>
    <name evidence="4" type="ORF">ACFSNC_21245</name>
</gene>
<dbReference type="SMART" id="SM00448">
    <property type="entry name" value="REC"/>
    <property type="match status" value="1"/>
</dbReference>
<keyword evidence="5" id="KW-1185">Reference proteome</keyword>
<dbReference type="PROSITE" id="PS50110">
    <property type="entry name" value="RESPONSE_REGULATORY"/>
    <property type="match status" value="1"/>
</dbReference>
<reference evidence="5" key="1">
    <citation type="journal article" date="2019" name="Int. J. Syst. Evol. Microbiol.">
        <title>The Global Catalogue of Microorganisms (GCM) 10K type strain sequencing project: providing services to taxonomists for standard genome sequencing and annotation.</title>
        <authorList>
            <consortium name="The Broad Institute Genomics Platform"/>
            <consortium name="The Broad Institute Genome Sequencing Center for Infectious Disease"/>
            <person name="Wu L."/>
            <person name="Ma J."/>
        </authorList>
    </citation>
    <scope>NUCLEOTIDE SEQUENCE [LARGE SCALE GENOMIC DNA]</scope>
    <source>
        <strain evidence="5">CCM 7435</strain>
    </source>
</reference>
<name>A0ABW4Z2U9_9HYPH</name>
<dbReference type="InterPro" id="IPR001789">
    <property type="entry name" value="Sig_transdc_resp-reg_receiver"/>
</dbReference>
<dbReference type="InterPro" id="IPR050595">
    <property type="entry name" value="Bact_response_regulator"/>
</dbReference>
<dbReference type="RefSeq" id="WP_213356091.1">
    <property type="nucleotide sequence ID" value="NZ_JAHBGB010000044.1"/>
</dbReference>
<accession>A0ABW4Z2U9</accession>
<feature type="modified residue" description="4-aspartylphosphate" evidence="2">
    <location>
        <position position="55"/>
    </location>
</feature>
<dbReference type="EMBL" id="JBHUHD010000001">
    <property type="protein sequence ID" value="MFD2142942.1"/>
    <property type="molecule type" value="Genomic_DNA"/>
</dbReference>
<dbReference type="Gene3D" id="3.40.50.2300">
    <property type="match status" value="1"/>
</dbReference>
<feature type="domain" description="Response regulatory" evidence="3">
    <location>
        <begin position="7"/>
        <end position="119"/>
    </location>
</feature>
<evidence type="ECO:0000313" key="5">
    <source>
        <dbReference type="Proteomes" id="UP001597299"/>
    </source>
</evidence>
<dbReference type="Proteomes" id="UP001597299">
    <property type="component" value="Unassembled WGS sequence"/>
</dbReference>
<dbReference type="PANTHER" id="PTHR44591">
    <property type="entry name" value="STRESS RESPONSE REGULATOR PROTEIN 1"/>
    <property type="match status" value="1"/>
</dbReference>
<proteinExistence type="predicted"/>
<dbReference type="InterPro" id="IPR011006">
    <property type="entry name" value="CheY-like_superfamily"/>
</dbReference>
<comment type="caution">
    <text evidence="4">The sequence shown here is derived from an EMBL/GenBank/DDBJ whole genome shotgun (WGS) entry which is preliminary data.</text>
</comment>